<name>A0A8S5NGV4_9CAUD</name>
<sequence length="75" mass="8366">MDVNTILQAVGTVGFPIVCAIAMAWYVKYVTDRNREDIEKLNIQHQQEMKEVTTALNNNTLALQKLSDVIGKGDS</sequence>
<evidence type="ECO:0000313" key="2">
    <source>
        <dbReference type="EMBL" id="DAD93580.1"/>
    </source>
</evidence>
<reference evidence="2" key="1">
    <citation type="journal article" date="2021" name="Proc. Natl. Acad. Sci. U.S.A.">
        <title>A Catalog of Tens of Thousands of Viruses from Human Metagenomes Reveals Hidden Associations with Chronic Diseases.</title>
        <authorList>
            <person name="Tisza M.J."/>
            <person name="Buck C.B."/>
        </authorList>
    </citation>
    <scope>NUCLEOTIDE SEQUENCE</scope>
    <source>
        <strain evidence="2">Ct2nF21</strain>
    </source>
</reference>
<keyword evidence="1" id="KW-1133">Transmembrane helix</keyword>
<keyword evidence="1" id="KW-0812">Transmembrane</keyword>
<organism evidence="2">
    <name type="scientific">Podoviridae sp. ct2nF21</name>
    <dbReference type="NCBI Taxonomy" id="2826537"/>
    <lineage>
        <taxon>Viruses</taxon>
        <taxon>Duplodnaviria</taxon>
        <taxon>Heunggongvirae</taxon>
        <taxon>Uroviricota</taxon>
        <taxon>Caudoviricetes</taxon>
    </lineage>
</organism>
<feature type="transmembrane region" description="Helical" evidence="1">
    <location>
        <begin position="6"/>
        <end position="27"/>
    </location>
</feature>
<protein>
    <submittedName>
        <fullName evidence="2">YvrJ protein family protein</fullName>
    </submittedName>
</protein>
<dbReference type="EMBL" id="BK015162">
    <property type="protein sequence ID" value="DAD93580.1"/>
    <property type="molecule type" value="Genomic_DNA"/>
</dbReference>
<accession>A0A8S5NGV4</accession>
<keyword evidence="1" id="KW-0472">Membrane</keyword>
<evidence type="ECO:0000256" key="1">
    <source>
        <dbReference type="SAM" id="Phobius"/>
    </source>
</evidence>
<proteinExistence type="predicted"/>